<feature type="non-terminal residue" evidence="1">
    <location>
        <position position="72"/>
    </location>
</feature>
<proteinExistence type="predicted"/>
<reference evidence="1" key="1">
    <citation type="submission" date="2022-08" db="EMBL/GenBank/DDBJ databases">
        <authorList>
            <person name="Gutierrez-Valencia J."/>
        </authorList>
    </citation>
    <scope>NUCLEOTIDE SEQUENCE</scope>
</reference>
<name>A0AAV0NRC8_9ROSI</name>
<dbReference type="AlphaFoldDB" id="A0AAV0NRC8"/>
<protein>
    <submittedName>
        <fullName evidence="1">Uncharacterized protein</fullName>
    </submittedName>
</protein>
<sequence>ATLGDNTDTSVCLPCRWWNNTFTCKEVTLRSSSDMYCSFLTRDRCADCLFARILQPGREFNSIQFNSIVETE</sequence>
<dbReference type="Proteomes" id="UP001154282">
    <property type="component" value="Unassembled WGS sequence"/>
</dbReference>
<evidence type="ECO:0000313" key="2">
    <source>
        <dbReference type="Proteomes" id="UP001154282"/>
    </source>
</evidence>
<organism evidence="1 2">
    <name type="scientific">Linum tenue</name>
    <dbReference type="NCBI Taxonomy" id="586396"/>
    <lineage>
        <taxon>Eukaryota</taxon>
        <taxon>Viridiplantae</taxon>
        <taxon>Streptophyta</taxon>
        <taxon>Embryophyta</taxon>
        <taxon>Tracheophyta</taxon>
        <taxon>Spermatophyta</taxon>
        <taxon>Magnoliopsida</taxon>
        <taxon>eudicotyledons</taxon>
        <taxon>Gunneridae</taxon>
        <taxon>Pentapetalae</taxon>
        <taxon>rosids</taxon>
        <taxon>fabids</taxon>
        <taxon>Malpighiales</taxon>
        <taxon>Linaceae</taxon>
        <taxon>Linum</taxon>
    </lineage>
</organism>
<accession>A0AAV0NRC8</accession>
<comment type="caution">
    <text evidence="1">The sequence shown here is derived from an EMBL/GenBank/DDBJ whole genome shotgun (WGS) entry which is preliminary data.</text>
</comment>
<gene>
    <name evidence="1" type="ORF">LITE_LOCUS34778</name>
</gene>
<dbReference type="EMBL" id="CAMGYJ010000008">
    <property type="protein sequence ID" value="CAI0461086.1"/>
    <property type="molecule type" value="Genomic_DNA"/>
</dbReference>
<keyword evidence="2" id="KW-1185">Reference proteome</keyword>
<feature type="non-terminal residue" evidence="1">
    <location>
        <position position="1"/>
    </location>
</feature>
<evidence type="ECO:0000313" key="1">
    <source>
        <dbReference type="EMBL" id="CAI0461086.1"/>
    </source>
</evidence>